<sequence length="66" mass="7979">MHVICAVRKDTRKYMYNSEERNAKEPLKVLKKEGKEKGCRKKNVRYFEVVVYYPGIDETVKLYFCR</sequence>
<evidence type="ECO:0000313" key="2">
    <source>
        <dbReference type="Proteomes" id="UP000621492"/>
    </source>
</evidence>
<keyword evidence="2" id="KW-1185">Reference proteome</keyword>
<comment type="caution">
    <text evidence="1">The sequence shown here is derived from an EMBL/GenBank/DDBJ whole genome shotgun (WGS) entry which is preliminary data.</text>
</comment>
<gene>
    <name evidence="1" type="ORF">GCM10011409_33410</name>
</gene>
<name>A0A9W5X756_9BACI</name>
<proteinExistence type="predicted"/>
<dbReference type="EMBL" id="BMJD01000033">
    <property type="protein sequence ID" value="GGB53156.1"/>
    <property type="molecule type" value="Genomic_DNA"/>
</dbReference>
<evidence type="ECO:0000313" key="1">
    <source>
        <dbReference type="EMBL" id="GGB53156.1"/>
    </source>
</evidence>
<protein>
    <submittedName>
        <fullName evidence="1">Uncharacterized protein</fullName>
    </submittedName>
</protein>
<dbReference type="AlphaFoldDB" id="A0A9W5X756"/>
<dbReference type="Proteomes" id="UP000621492">
    <property type="component" value="Unassembled WGS sequence"/>
</dbReference>
<organism evidence="1 2">
    <name type="scientific">Lentibacillus populi</name>
    <dbReference type="NCBI Taxonomy" id="1827502"/>
    <lineage>
        <taxon>Bacteria</taxon>
        <taxon>Bacillati</taxon>
        <taxon>Bacillota</taxon>
        <taxon>Bacilli</taxon>
        <taxon>Bacillales</taxon>
        <taxon>Bacillaceae</taxon>
        <taxon>Lentibacillus</taxon>
    </lineage>
</organism>
<reference evidence="1" key="2">
    <citation type="submission" date="2020-09" db="EMBL/GenBank/DDBJ databases">
        <authorList>
            <person name="Sun Q."/>
            <person name="Zhou Y."/>
        </authorList>
    </citation>
    <scope>NUCLEOTIDE SEQUENCE</scope>
    <source>
        <strain evidence="1">CGMCC 1.15454</strain>
    </source>
</reference>
<accession>A0A9W5X756</accession>
<reference evidence="1" key="1">
    <citation type="journal article" date="2014" name="Int. J. Syst. Evol. Microbiol.">
        <title>Complete genome sequence of Corynebacterium casei LMG S-19264T (=DSM 44701T), isolated from a smear-ripened cheese.</title>
        <authorList>
            <consortium name="US DOE Joint Genome Institute (JGI-PGF)"/>
            <person name="Walter F."/>
            <person name="Albersmeier A."/>
            <person name="Kalinowski J."/>
            <person name="Ruckert C."/>
        </authorList>
    </citation>
    <scope>NUCLEOTIDE SEQUENCE</scope>
    <source>
        <strain evidence="1">CGMCC 1.15454</strain>
    </source>
</reference>